<reference evidence="2 3" key="1">
    <citation type="submission" date="2019-03" db="EMBL/GenBank/DDBJ databases">
        <title>Genomics of glacier-inhabiting Cryobacterium strains.</title>
        <authorList>
            <person name="Liu Q."/>
            <person name="Xin Y.-H."/>
        </authorList>
    </citation>
    <scope>NUCLEOTIDE SEQUENCE [LARGE SCALE GENOMIC DNA]</scope>
    <source>
        <strain evidence="2 3">CGMCC 1.4292</strain>
    </source>
</reference>
<name>A0A4Y8KQU6_9MICO</name>
<dbReference type="OrthoDB" id="4954307at2"/>
<comment type="caution">
    <text evidence="2">The sequence shown here is derived from an EMBL/GenBank/DDBJ whole genome shotgun (WGS) entry which is preliminary data.</text>
</comment>
<evidence type="ECO:0000313" key="3">
    <source>
        <dbReference type="Proteomes" id="UP000298218"/>
    </source>
</evidence>
<gene>
    <name evidence="2" type="ORF">E3T53_01175</name>
</gene>
<protein>
    <submittedName>
        <fullName evidence="2">Uncharacterized protein</fullName>
    </submittedName>
</protein>
<dbReference type="Proteomes" id="UP000298218">
    <property type="component" value="Unassembled WGS sequence"/>
</dbReference>
<accession>A0A4Y8KQU6</accession>
<dbReference type="EMBL" id="SOHQ01000007">
    <property type="protein sequence ID" value="TFD81649.1"/>
    <property type="molecule type" value="Genomic_DNA"/>
</dbReference>
<dbReference type="AlphaFoldDB" id="A0A4Y8KQU6"/>
<sequence>MQPNEISEVRDRLDEFVQKVFGSLPRLDQRGKGGLYLQGLMLDERRKSMQPMGDHPRTVPYQQAPSSVKNLAGASEAFAEITRRHGTKASPTNPGAQMRSRFTAVRVRPANRSVPRASDGTLPAEWLIAEWPDSAAEPTE</sequence>
<evidence type="ECO:0000256" key="1">
    <source>
        <dbReference type="SAM" id="MobiDB-lite"/>
    </source>
</evidence>
<evidence type="ECO:0000313" key="2">
    <source>
        <dbReference type="EMBL" id="TFD81649.1"/>
    </source>
</evidence>
<keyword evidence="3" id="KW-1185">Reference proteome</keyword>
<feature type="region of interest" description="Disordered" evidence="1">
    <location>
        <begin position="48"/>
        <end position="67"/>
    </location>
</feature>
<proteinExistence type="predicted"/>
<organism evidence="2 3">
    <name type="scientific">Cryobacterium psychrophilum</name>
    <dbReference type="NCBI Taxonomy" id="41988"/>
    <lineage>
        <taxon>Bacteria</taxon>
        <taxon>Bacillati</taxon>
        <taxon>Actinomycetota</taxon>
        <taxon>Actinomycetes</taxon>
        <taxon>Micrococcales</taxon>
        <taxon>Microbacteriaceae</taxon>
        <taxon>Cryobacterium</taxon>
    </lineage>
</organism>